<dbReference type="Gene3D" id="3.40.50.150">
    <property type="entry name" value="Vaccinia Virus protein VP39"/>
    <property type="match status" value="1"/>
</dbReference>
<dbReference type="CDD" id="cd02440">
    <property type="entry name" value="AdoMet_MTases"/>
    <property type="match status" value="1"/>
</dbReference>
<feature type="domain" description="CheR-type methyltransferase" evidence="6">
    <location>
        <begin position="1"/>
        <end position="264"/>
    </location>
</feature>
<dbReference type="InterPro" id="IPR022642">
    <property type="entry name" value="CheR_C"/>
</dbReference>
<dbReference type="PROSITE" id="PS50123">
    <property type="entry name" value="CHER"/>
    <property type="match status" value="1"/>
</dbReference>
<evidence type="ECO:0000256" key="1">
    <source>
        <dbReference type="ARBA" id="ARBA00001541"/>
    </source>
</evidence>
<organism evidence="7 8">
    <name type="scientific">Paenibacillus pinisoli</name>
    <dbReference type="NCBI Taxonomy" id="1276110"/>
    <lineage>
        <taxon>Bacteria</taxon>
        <taxon>Bacillati</taxon>
        <taxon>Bacillota</taxon>
        <taxon>Bacilli</taxon>
        <taxon>Bacillales</taxon>
        <taxon>Paenibacillaceae</taxon>
        <taxon>Paenibacillus</taxon>
    </lineage>
</organism>
<dbReference type="SUPFAM" id="SSF53335">
    <property type="entry name" value="S-adenosyl-L-methionine-dependent methyltransferases"/>
    <property type="match status" value="1"/>
</dbReference>
<evidence type="ECO:0000256" key="4">
    <source>
        <dbReference type="ARBA" id="ARBA00022679"/>
    </source>
</evidence>
<keyword evidence="3 7" id="KW-0489">Methyltransferase</keyword>
<comment type="catalytic activity">
    <reaction evidence="1">
        <text>L-glutamyl-[protein] + S-adenosyl-L-methionine = [protein]-L-glutamate 5-O-methyl ester + S-adenosyl-L-homocysteine</text>
        <dbReference type="Rhea" id="RHEA:24452"/>
        <dbReference type="Rhea" id="RHEA-COMP:10208"/>
        <dbReference type="Rhea" id="RHEA-COMP:10311"/>
        <dbReference type="ChEBI" id="CHEBI:29973"/>
        <dbReference type="ChEBI" id="CHEBI:57856"/>
        <dbReference type="ChEBI" id="CHEBI:59789"/>
        <dbReference type="ChEBI" id="CHEBI:82795"/>
        <dbReference type="EC" id="2.1.1.80"/>
    </reaction>
</comment>
<dbReference type="AlphaFoldDB" id="A0A3A6PRJ3"/>
<dbReference type="PRINTS" id="PR00996">
    <property type="entry name" value="CHERMTFRASE"/>
</dbReference>
<dbReference type="InterPro" id="IPR000780">
    <property type="entry name" value="CheR_MeTrfase"/>
</dbReference>
<evidence type="ECO:0000256" key="5">
    <source>
        <dbReference type="ARBA" id="ARBA00022691"/>
    </source>
</evidence>
<dbReference type="SMART" id="SM00138">
    <property type="entry name" value="MeTrc"/>
    <property type="match status" value="1"/>
</dbReference>
<keyword evidence="5" id="KW-0949">S-adenosyl-L-methionine</keyword>
<evidence type="ECO:0000259" key="6">
    <source>
        <dbReference type="PROSITE" id="PS50123"/>
    </source>
</evidence>
<dbReference type="PANTHER" id="PTHR24422">
    <property type="entry name" value="CHEMOTAXIS PROTEIN METHYLTRANSFERASE"/>
    <property type="match status" value="1"/>
</dbReference>
<dbReference type="Proteomes" id="UP000267798">
    <property type="component" value="Unassembled WGS sequence"/>
</dbReference>
<evidence type="ECO:0000313" key="8">
    <source>
        <dbReference type="Proteomes" id="UP000267798"/>
    </source>
</evidence>
<dbReference type="SUPFAM" id="SSF47757">
    <property type="entry name" value="Chemotaxis receptor methyltransferase CheR, N-terminal domain"/>
    <property type="match status" value="1"/>
</dbReference>
<evidence type="ECO:0000256" key="2">
    <source>
        <dbReference type="ARBA" id="ARBA00012534"/>
    </source>
</evidence>
<dbReference type="EC" id="2.1.1.80" evidence="2"/>
<gene>
    <name evidence="7" type="ORF">D3P09_20560</name>
</gene>
<dbReference type="Pfam" id="PF01739">
    <property type="entry name" value="CheR"/>
    <property type="match status" value="1"/>
</dbReference>
<dbReference type="InterPro" id="IPR050903">
    <property type="entry name" value="Bact_Chemotaxis_MeTrfase"/>
</dbReference>
<proteinExistence type="predicted"/>
<name>A0A3A6PRJ3_9BACL</name>
<sequence length="264" mass="30513">MEAADMSEDLDFSQFITRIKRKTDIDLSQYKEAQMKRRLTTLRMKNGFTTFQAYYEAIEQNRALLNEFLDRMTINVSEFWRNPARWEVLRDRFLPEMAGAGSRAKIWSAACSTGEEPYTLAMILSEMGALGRTTLVATDLDNNVLDKAKEGIYLERSLRDVPAALRSRYFKPDEGAYRVSDELKKAVQFRQGNLLHDRFDSGYDLIVCRNVMIYFTEEAKHDLYHKFSAALKPGGILFVGSTEQIFSPAQYGFETADTFFYRRV</sequence>
<dbReference type="PANTHER" id="PTHR24422:SF19">
    <property type="entry name" value="CHEMOTAXIS PROTEIN METHYLTRANSFERASE"/>
    <property type="match status" value="1"/>
</dbReference>
<dbReference type="EMBL" id="QXQB01000004">
    <property type="protein sequence ID" value="RJX38443.1"/>
    <property type="molecule type" value="Genomic_DNA"/>
</dbReference>
<comment type="caution">
    <text evidence="7">The sequence shown here is derived from an EMBL/GenBank/DDBJ whole genome shotgun (WGS) entry which is preliminary data.</text>
</comment>
<dbReference type="InterPro" id="IPR036804">
    <property type="entry name" value="CheR_N_sf"/>
</dbReference>
<dbReference type="InterPro" id="IPR022641">
    <property type="entry name" value="CheR_N"/>
</dbReference>
<evidence type="ECO:0000256" key="3">
    <source>
        <dbReference type="ARBA" id="ARBA00022603"/>
    </source>
</evidence>
<keyword evidence="4 7" id="KW-0808">Transferase</keyword>
<dbReference type="Pfam" id="PF03705">
    <property type="entry name" value="CheR_N"/>
    <property type="match status" value="1"/>
</dbReference>
<dbReference type="OrthoDB" id="9816309at2"/>
<evidence type="ECO:0000313" key="7">
    <source>
        <dbReference type="EMBL" id="RJX38443.1"/>
    </source>
</evidence>
<keyword evidence="8" id="KW-1185">Reference proteome</keyword>
<dbReference type="InterPro" id="IPR029063">
    <property type="entry name" value="SAM-dependent_MTases_sf"/>
</dbReference>
<accession>A0A3A6PRJ3</accession>
<reference evidence="7 8" key="1">
    <citation type="submission" date="2018-09" db="EMBL/GenBank/DDBJ databases">
        <title>Paenibacillus aracenensis nov. sp. isolated from a cave in southern Spain.</title>
        <authorList>
            <person name="Jurado V."/>
            <person name="Gutierrez-Patricio S."/>
            <person name="Gonzalez-Pimentel J.L."/>
            <person name="Miller A.Z."/>
            <person name="Laiz L."/>
            <person name="Saiz-Jimenez C."/>
        </authorList>
    </citation>
    <scope>NUCLEOTIDE SEQUENCE [LARGE SCALE GENOMIC DNA]</scope>
    <source>
        <strain evidence="7 8">JCM 19203</strain>
    </source>
</reference>
<dbReference type="Gene3D" id="1.10.155.10">
    <property type="entry name" value="Chemotaxis receptor methyltransferase CheR, N-terminal domain"/>
    <property type="match status" value="1"/>
</dbReference>
<protein>
    <recommendedName>
        <fullName evidence="2">protein-glutamate O-methyltransferase</fullName>
        <ecNumber evidence="2">2.1.1.80</ecNumber>
    </recommendedName>
</protein>
<dbReference type="GO" id="GO:0032259">
    <property type="term" value="P:methylation"/>
    <property type="evidence" value="ECO:0007669"/>
    <property type="project" value="UniProtKB-KW"/>
</dbReference>
<dbReference type="GO" id="GO:0008983">
    <property type="term" value="F:protein-glutamate O-methyltransferase activity"/>
    <property type="evidence" value="ECO:0007669"/>
    <property type="project" value="UniProtKB-EC"/>
</dbReference>